<dbReference type="AlphaFoldDB" id="A0A369J3D9"/>
<proteinExistence type="predicted"/>
<protein>
    <submittedName>
        <fullName evidence="1">Uncharacterized protein</fullName>
    </submittedName>
</protein>
<keyword evidence="2" id="KW-1185">Reference proteome</keyword>
<dbReference type="OrthoDB" id="3062013at2759"/>
<comment type="caution">
    <text evidence="1">The sequence shown here is derived from an EMBL/GenBank/DDBJ whole genome shotgun (WGS) entry which is preliminary data.</text>
</comment>
<gene>
    <name evidence="1" type="ORF">Hypma_004867</name>
</gene>
<name>A0A369J3D9_HYPMA</name>
<sequence>MEYVAFQGAFQQHALPTVLPERVHSIPRLTSQNFQSLPWLTDTLWKTSDLTQLDDKSGNLKASTLILHWARPRLNDCFVELSQPAATGRAEILPKSCRSSAMQEETLDGFNRRSQDERVFMKLMEYRLVDIALFKDGSPMRPLSKVAVEPLPTSTRLPIEKLKAWPALYKDALRRLRPDFAAIYPPHESSAANTEMRSRPCLTRKLYTSLCNTELASQAITVIRNLESAAFHLGYLLEVCKQQMRACALLSIV</sequence>
<evidence type="ECO:0000313" key="2">
    <source>
        <dbReference type="Proteomes" id="UP000076154"/>
    </source>
</evidence>
<organism evidence="1 2">
    <name type="scientific">Hypsizygus marmoreus</name>
    <name type="common">White beech mushroom</name>
    <name type="synonym">Agaricus marmoreus</name>
    <dbReference type="NCBI Taxonomy" id="39966"/>
    <lineage>
        <taxon>Eukaryota</taxon>
        <taxon>Fungi</taxon>
        <taxon>Dikarya</taxon>
        <taxon>Basidiomycota</taxon>
        <taxon>Agaricomycotina</taxon>
        <taxon>Agaricomycetes</taxon>
        <taxon>Agaricomycetidae</taxon>
        <taxon>Agaricales</taxon>
        <taxon>Tricholomatineae</taxon>
        <taxon>Lyophyllaceae</taxon>
        <taxon>Hypsizygus</taxon>
    </lineage>
</organism>
<accession>A0A369J3D9</accession>
<dbReference type="InParanoid" id="A0A369J3D9"/>
<dbReference type="EMBL" id="LUEZ02000195">
    <property type="protein sequence ID" value="RDB15157.1"/>
    <property type="molecule type" value="Genomic_DNA"/>
</dbReference>
<reference evidence="1" key="1">
    <citation type="submission" date="2018-04" db="EMBL/GenBank/DDBJ databases">
        <title>Whole genome sequencing of Hypsizygus marmoreus.</title>
        <authorList>
            <person name="Choi I.-G."/>
            <person name="Min B."/>
            <person name="Kim J.-G."/>
            <person name="Kim S."/>
            <person name="Oh Y.-L."/>
            <person name="Kong W.-S."/>
            <person name="Park H."/>
            <person name="Jeong J."/>
            <person name="Song E.-S."/>
        </authorList>
    </citation>
    <scope>NUCLEOTIDE SEQUENCE [LARGE SCALE GENOMIC DNA]</scope>
    <source>
        <strain evidence="1">51987-8</strain>
    </source>
</reference>
<dbReference type="Proteomes" id="UP000076154">
    <property type="component" value="Unassembled WGS sequence"/>
</dbReference>
<evidence type="ECO:0000313" key="1">
    <source>
        <dbReference type="EMBL" id="RDB15157.1"/>
    </source>
</evidence>